<keyword evidence="4" id="KW-0456">Lyase</keyword>
<dbReference type="GO" id="GO:0046872">
    <property type="term" value="F:metal ion binding"/>
    <property type="evidence" value="ECO:0007669"/>
    <property type="project" value="UniProtKB-KW"/>
</dbReference>
<keyword evidence="7" id="KW-1185">Reference proteome</keyword>
<dbReference type="SUPFAM" id="SSF51316">
    <property type="entry name" value="Mss4-like"/>
    <property type="match status" value="2"/>
</dbReference>
<evidence type="ECO:0000256" key="1">
    <source>
        <dbReference type="ARBA" id="ARBA00005495"/>
    </source>
</evidence>
<dbReference type="EMBL" id="NKUJ01000172">
    <property type="protein sequence ID" value="RMJ11270.1"/>
    <property type="molecule type" value="Genomic_DNA"/>
</dbReference>
<proteinExistence type="inferred from homology"/>
<sequence length="261" mass="28537">MVRQRSTSPTSSSSPASDVYTSQLSSPLTFPSFLKTQATIMSTHYSERDIFPLSGGCACGLIRYRLNLPPIIVHACYCTGCQRQTSSVLALNAVIEPSAIEMLPSASPTVAGSPVSPEPVKAGVAPAFARITAAEDPMREPRPAADTVAVCLPSESGLGQTVVTCPTCHTGLWTHYADAGRNLYYVRVGTLDQPWQIEPDVHIYTRSRQAWMAANDGKPSFEEYYPDRRLLLREDALKRFEAMSPKAKEMWAELKPALGRN</sequence>
<dbReference type="InterPro" id="IPR006913">
    <property type="entry name" value="CENP-V/GFA"/>
</dbReference>
<dbReference type="InterPro" id="IPR011057">
    <property type="entry name" value="Mss4-like_sf"/>
</dbReference>
<dbReference type="AlphaFoldDB" id="A0A3M2S136"/>
<dbReference type="Proteomes" id="UP000277212">
    <property type="component" value="Unassembled WGS sequence"/>
</dbReference>
<feature type="domain" description="CENP-V/GFA" evidence="5">
    <location>
        <begin position="53"/>
        <end position="105"/>
    </location>
</feature>
<accession>A0A3M2S136</accession>
<evidence type="ECO:0000313" key="7">
    <source>
        <dbReference type="Proteomes" id="UP000277212"/>
    </source>
</evidence>
<dbReference type="STRING" id="2010991.A0A3M2S136"/>
<organism evidence="6 7">
    <name type="scientific">Fusarium kuroshium</name>
    <dbReference type="NCBI Taxonomy" id="2010991"/>
    <lineage>
        <taxon>Eukaryota</taxon>
        <taxon>Fungi</taxon>
        <taxon>Dikarya</taxon>
        <taxon>Ascomycota</taxon>
        <taxon>Pezizomycotina</taxon>
        <taxon>Sordariomycetes</taxon>
        <taxon>Hypocreomycetidae</taxon>
        <taxon>Hypocreales</taxon>
        <taxon>Nectriaceae</taxon>
        <taxon>Fusarium</taxon>
        <taxon>Fusarium solani species complex</taxon>
    </lineage>
</organism>
<comment type="similarity">
    <text evidence="1">Belongs to the Gfa family.</text>
</comment>
<comment type="caution">
    <text evidence="6">The sequence shown here is derived from an EMBL/GenBank/DDBJ whole genome shotgun (WGS) entry which is preliminary data.</text>
</comment>
<dbReference type="Pfam" id="PF04828">
    <property type="entry name" value="GFA"/>
    <property type="match status" value="2"/>
</dbReference>
<keyword evidence="3" id="KW-0862">Zinc</keyword>
<dbReference type="PANTHER" id="PTHR33337">
    <property type="entry name" value="GFA DOMAIN-CONTAINING PROTEIN"/>
    <property type="match status" value="1"/>
</dbReference>
<evidence type="ECO:0000256" key="2">
    <source>
        <dbReference type="ARBA" id="ARBA00022723"/>
    </source>
</evidence>
<protein>
    <recommendedName>
        <fullName evidence="5">CENP-V/GFA domain-containing protein</fullName>
    </recommendedName>
</protein>
<evidence type="ECO:0000259" key="5">
    <source>
        <dbReference type="Pfam" id="PF04828"/>
    </source>
</evidence>
<dbReference type="GO" id="GO:0016846">
    <property type="term" value="F:carbon-sulfur lyase activity"/>
    <property type="evidence" value="ECO:0007669"/>
    <property type="project" value="InterPro"/>
</dbReference>
<gene>
    <name evidence="6" type="ORF">CDV36_009093</name>
</gene>
<keyword evidence="2" id="KW-0479">Metal-binding</keyword>
<dbReference type="PANTHER" id="PTHR33337:SF40">
    <property type="entry name" value="CENP-V_GFA DOMAIN-CONTAINING PROTEIN-RELATED"/>
    <property type="match status" value="1"/>
</dbReference>
<evidence type="ECO:0000313" key="6">
    <source>
        <dbReference type="EMBL" id="RMJ11270.1"/>
    </source>
</evidence>
<dbReference type="OrthoDB" id="406544at2759"/>
<name>A0A3M2S136_9HYPO</name>
<evidence type="ECO:0000256" key="4">
    <source>
        <dbReference type="ARBA" id="ARBA00023239"/>
    </source>
</evidence>
<feature type="domain" description="CENP-V/GFA" evidence="5">
    <location>
        <begin position="155"/>
        <end position="206"/>
    </location>
</feature>
<evidence type="ECO:0000256" key="3">
    <source>
        <dbReference type="ARBA" id="ARBA00022833"/>
    </source>
</evidence>
<reference evidence="6 7" key="1">
    <citation type="submission" date="2017-06" db="EMBL/GenBank/DDBJ databases">
        <title>Comparative genomic analysis of Ambrosia Fusariam Clade fungi.</title>
        <authorList>
            <person name="Stajich J.E."/>
            <person name="Carrillo J."/>
            <person name="Kijimoto T."/>
            <person name="Eskalen A."/>
            <person name="O'Donnell K."/>
            <person name="Kasson M."/>
        </authorList>
    </citation>
    <scope>NUCLEOTIDE SEQUENCE [LARGE SCALE GENOMIC DNA]</scope>
    <source>
        <strain evidence="6">UCR3666</strain>
    </source>
</reference>
<dbReference type="Gene3D" id="3.90.1590.10">
    <property type="entry name" value="glutathione-dependent formaldehyde- activating enzyme (gfa)"/>
    <property type="match status" value="1"/>
</dbReference>